<proteinExistence type="predicted"/>
<keyword evidence="3" id="KW-1185">Reference proteome</keyword>
<sequence length="94" mass="10470">MRAALSTNPNRGTRAVYWGVMIFRPREGIYPIRKWFVGHVFFLSLSCGGCLFGSFRVYYRAGFTATQFCSIPIICAGCRVLVLSCVLSATLCCL</sequence>
<comment type="caution">
    <text evidence="2">The sequence shown here is derived from an EMBL/GenBank/DDBJ whole genome shotgun (WGS) entry which is preliminary data.</text>
</comment>
<keyword evidence="1" id="KW-0812">Transmembrane</keyword>
<reference evidence="2" key="1">
    <citation type="journal article" date="2021" name="Nat. Commun.">
        <title>Genetic determinants of endophytism in the Arabidopsis root mycobiome.</title>
        <authorList>
            <person name="Mesny F."/>
            <person name="Miyauchi S."/>
            <person name="Thiergart T."/>
            <person name="Pickel B."/>
            <person name="Atanasova L."/>
            <person name="Karlsson M."/>
            <person name="Huettel B."/>
            <person name="Barry K.W."/>
            <person name="Haridas S."/>
            <person name="Chen C."/>
            <person name="Bauer D."/>
            <person name="Andreopoulos W."/>
            <person name="Pangilinan J."/>
            <person name="LaButti K."/>
            <person name="Riley R."/>
            <person name="Lipzen A."/>
            <person name="Clum A."/>
            <person name="Drula E."/>
            <person name="Henrissat B."/>
            <person name="Kohler A."/>
            <person name="Grigoriev I.V."/>
            <person name="Martin F.M."/>
            <person name="Hacquard S."/>
        </authorList>
    </citation>
    <scope>NUCLEOTIDE SEQUENCE</scope>
    <source>
        <strain evidence="2">MPI-SDFR-AT-0073</strain>
    </source>
</reference>
<dbReference type="RefSeq" id="XP_045961416.1">
    <property type="nucleotide sequence ID" value="XM_046101993.1"/>
</dbReference>
<evidence type="ECO:0000313" key="3">
    <source>
        <dbReference type="Proteomes" id="UP000758603"/>
    </source>
</evidence>
<name>A0A9P8ZZF3_9PEZI</name>
<organism evidence="2 3">
    <name type="scientific">Truncatella angustata</name>
    <dbReference type="NCBI Taxonomy" id="152316"/>
    <lineage>
        <taxon>Eukaryota</taxon>
        <taxon>Fungi</taxon>
        <taxon>Dikarya</taxon>
        <taxon>Ascomycota</taxon>
        <taxon>Pezizomycotina</taxon>
        <taxon>Sordariomycetes</taxon>
        <taxon>Xylariomycetidae</taxon>
        <taxon>Amphisphaeriales</taxon>
        <taxon>Sporocadaceae</taxon>
        <taxon>Truncatella</taxon>
    </lineage>
</organism>
<feature type="transmembrane region" description="Helical" evidence="1">
    <location>
        <begin position="36"/>
        <end position="59"/>
    </location>
</feature>
<evidence type="ECO:0000313" key="2">
    <source>
        <dbReference type="EMBL" id="KAH6657182.1"/>
    </source>
</evidence>
<dbReference type="Proteomes" id="UP000758603">
    <property type="component" value="Unassembled WGS sequence"/>
</dbReference>
<keyword evidence="1" id="KW-0472">Membrane</keyword>
<gene>
    <name evidence="2" type="ORF">BKA67DRAFT_554509</name>
</gene>
<protein>
    <submittedName>
        <fullName evidence="2">Uncharacterized protein</fullName>
    </submittedName>
</protein>
<feature type="transmembrane region" description="Helical" evidence="1">
    <location>
        <begin position="71"/>
        <end position="93"/>
    </location>
</feature>
<dbReference type="AlphaFoldDB" id="A0A9P8ZZF3"/>
<keyword evidence="1" id="KW-1133">Transmembrane helix</keyword>
<evidence type="ECO:0000256" key="1">
    <source>
        <dbReference type="SAM" id="Phobius"/>
    </source>
</evidence>
<accession>A0A9P8ZZF3</accession>
<dbReference type="GeneID" id="70130885"/>
<dbReference type="EMBL" id="JAGPXC010000002">
    <property type="protein sequence ID" value="KAH6657182.1"/>
    <property type="molecule type" value="Genomic_DNA"/>
</dbReference>